<comment type="caution">
    <text evidence="1">The sequence shown here is derived from an EMBL/GenBank/DDBJ whole genome shotgun (WGS) entry which is preliminary data.</text>
</comment>
<protein>
    <submittedName>
        <fullName evidence="1">Uncharacterized protein</fullName>
    </submittedName>
</protein>
<proteinExistence type="predicted"/>
<accession>A0A6A3BV75</accession>
<evidence type="ECO:0000313" key="1">
    <source>
        <dbReference type="EMBL" id="KAE8718799.1"/>
    </source>
</evidence>
<sequence>MVRALTRRYSTHNSGSFRIMRMLDSPGWHQQPQNSITCANDHADDVDYNLREKTVHCQHIGDCWPGTPPERPPSGAQFGIF</sequence>
<name>A0A6A3BV75_HIBSY</name>
<keyword evidence="2" id="KW-1185">Reference proteome</keyword>
<gene>
    <name evidence="1" type="ORF">F3Y22_tig00109987pilonHSYRG00036</name>
</gene>
<evidence type="ECO:0000313" key="2">
    <source>
        <dbReference type="Proteomes" id="UP000436088"/>
    </source>
</evidence>
<reference evidence="1" key="1">
    <citation type="submission" date="2019-09" db="EMBL/GenBank/DDBJ databases">
        <title>Draft genome information of white flower Hibiscus syriacus.</title>
        <authorList>
            <person name="Kim Y.-M."/>
        </authorList>
    </citation>
    <scope>NUCLEOTIDE SEQUENCE [LARGE SCALE GENOMIC DNA]</scope>
    <source>
        <strain evidence="1">YM2019G1</strain>
    </source>
</reference>
<dbReference type="Proteomes" id="UP000436088">
    <property type="component" value="Unassembled WGS sequence"/>
</dbReference>
<organism evidence="1 2">
    <name type="scientific">Hibiscus syriacus</name>
    <name type="common">Rose of Sharon</name>
    <dbReference type="NCBI Taxonomy" id="106335"/>
    <lineage>
        <taxon>Eukaryota</taxon>
        <taxon>Viridiplantae</taxon>
        <taxon>Streptophyta</taxon>
        <taxon>Embryophyta</taxon>
        <taxon>Tracheophyta</taxon>
        <taxon>Spermatophyta</taxon>
        <taxon>Magnoliopsida</taxon>
        <taxon>eudicotyledons</taxon>
        <taxon>Gunneridae</taxon>
        <taxon>Pentapetalae</taxon>
        <taxon>rosids</taxon>
        <taxon>malvids</taxon>
        <taxon>Malvales</taxon>
        <taxon>Malvaceae</taxon>
        <taxon>Malvoideae</taxon>
        <taxon>Hibiscus</taxon>
    </lineage>
</organism>
<dbReference type="AlphaFoldDB" id="A0A6A3BV75"/>
<dbReference type="EMBL" id="VEPZ02000799">
    <property type="protein sequence ID" value="KAE8718799.1"/>
    <property type="molecule type" value="Genomic_DNA"/>
</dbReference>